<dbReference type="PROSITE" id="PS00061">
    <property type="entry name" value="ADH_SHORT"/>
    <property type="match status" value="1"/>
</dbReference>
<evidence type="ECO:0000256" key="1">
    <source>
        <dbReference type="ARBA" id="ARBA00006484"/>
    </source>
</evidence>
<comment type="similarity">
    <text evidence="1">Belongs to the short-chain dehydrogenases/reductases (SDR) family.</text>
</comment>
<dbReference type="AlphaFoldDB" id="A0A1I1ZMM9"/>
<evidence type="ECO:0000313" key="5">
    <source>
        <dbReference type="EMBL" id="SFE31600.1"/>
    </source>
</evidence>
<dbReference type="Pfam" id="PF00106">
    <property type="entry name" value="adh_short"/>
    <property type="match status" value="1"/>
</dbReference>
<dbReference type="Proteomes" id="UP000198589">
    <property type="component" value="Unassembled WGS sequence"/>
</dbReference>
<proteinExistence type="inferred from homology"/>
<feature type="domain" description="Ketoreductase" evidence="4">
    <location>
        <begin position="80"/>
        <end position="267"/>
    </location>
</feature>
<dbReference type="STRING" id="1798228.SAMN05216574_10377"/>
<dbReference type="Gene3D" id="3.40.50.720">
    <property type="entry name" value="NAD(P)-binding Rossmann-like Domain"/>
    <property type="match status" value="1"/>
</dbReference>
<gene>
    <name evidence="5" type="ORF">SAMN05216574_10377</name>
</gene>
<evidence type="ECO:0000313" key="6">
    <source>
        <dbReference type="Proteomes" id="UP000198589"/>
    </source>
</evidence>
<dbReference type="GO" id="GO:0016491">
    <property type="term" value="F:oxidoreductase activity"/>
    <property type="evidence" value="ECO:0007669"/>
    <property type="project" value="UniProtKB-KW"/>
</dbReference>
<dbReference type="GO" id="GO:0016020">
    <property type="term" value="C:membrane"/>
    <property type="evidence" value="ECO:0007669"/>
    <property type="project" value="TreeGrafter"/>
</dbReference>
<dbReference type="NCBIfam" id="NF006099">
    <property type="entry name" value="PRK08251.1"/>
    <property type="match status" value="1"/>
</dbReference>
<dbReference type="PRINTS" id="PR00081">
    <property type="entry name" value="GDHRDH"/>
</dbReference>
<name>A0A1I1ZMM9_9ACTN</name>
<evidence type="ECO:0000259" key="4">
    <source>
        <dbReference type="SMART" id="SM00822"/>
    </source>
</evidence>
<dbReference type="SUPFAM" id="SSF51735">
    <property type="entry name" value="NAD(P)-binding Rossmann-fold domains"/>
    <property type="match status" value="1"/>
</dbReference>
<keyword evidence="2" id="KW-0560">Oxidoreductase</keyword>
<dbReference type="InterPro" id="IPR057326">
    <property type="entry name" value="KR_dom"/>
</dbReference>
<dbReference type="SMART" id="SM00822">
    <property type="entry name" value="PKS_KR"/>
    <property type="match status" value="1"/>
</dbReference>
<dbReference type="PANTHER" id="PTHR44196:SF1">
    <property type="entry name" value="DEHYDROGENASE_REDUCTASE SDR FAMILY MEMBER 7B"/>
    <property type="match status" value="1"/>
</dbReference>
<feature type="region of interest" description="Disordered" evidence="3">
    <location>
        <begin position="25"/>
        <end position="68"/>
    </location>
</feature>
<accession>A0A1I1ZMM9</accession>
<protein>
    <submittedName>
        <fullName evidence="5">Short-chain dehydrogenase</fullName>
    </submittedName>
</protein>
<dbReference type="InterPro" id="IPR002347">
    <property type="entry name" value="SDR_fam"/>
</dbReference>
<sequence>MRVEEAARATPAGLGLIARDASHGDAAAGASVTRPVHRPRRVLLGRDRPVTRGPPGSSGVRARRPHRVRHAVAVSNPARQRILITGASSGLGEGMARRFAAMGRDLALAARRTERLESLRQELLAAHPGIRVEVAAMDVDDPASVATVVPELVGRLGGLDRFVVNAGIGKGASIGGGKPEANRAVLHTNVLGAHAQCEAAMEVFRAQGAGHLVLISSVASVRGMPGTRTAYGASKAAVNALAEGIRSDVWGSGIVVTTILPGYIATDINVGRRGPFTVELDEGVDALTAAIEREPVKAYVPGWPWTPIAALLRVLPLSVVRRLTGS</sequence>
<evidence type="ECO:0000256" key="2">
    <source>
        <dbReference type="ARBA" id="ARBA00023002"/>
    </source>
</evidence>
<evidence type="ECO:0000256" key="3">
    <source>
        <dbReference type="SAM" id="MobiDB-lite"/>
    </source>
</evidence>
<dbReference type="InterPro" id="IPR020904">
    <property type="entry name" value="Sc_DH/Rdtase_CS"/>
</dbReference>
<reference evidence="6" key="1">
    <citation type="submission" date="2016-10" db="EMBL/GenBank/DDBJ databases">
        <authorList>
            <person name="Varghese N."/>
            <person name="Submissions S."/>
        </authorList>
    </citation>
    <scope>NUCLEOTIDE SEQUENCE [LARGE SCALE GENOMIC DNA]</scope>
    <source>
        <strain evidence="6">DSM 46838</strain>
    </source>
</reference>
<organism evidence="5 6">
    <name type="scientific">Blastococcus tunisiensis</name>
    <dbReference type="NCBI Taxonomy" id="1798228"/>
    <lineage>
        <taxon>Bacteria</taxon>
        <taxon>Bacillati</taxon>
        <taxon>Actinomycetota</taxon>
        <taxon>Actinomycetes</taxon>
        <taxon>Geodermatophilales</taxon>
        <taxon>Geodermatophilaceae</taxon>
        <taxon>Blastococcus</taxon>
    </lineage>
</organism>
<dbReference type="PANTHER" id="PTHR44196">
    <property type="entry name" value="DEHYDROGENASE/REDUCTASE SDR FAMILY MEMBER 7B"/>
    <property type="match status" value="1"/>
</dbReference>
<dbReference type="InterPro" id="IPR036291">
    <property type="entry name" value="NAD(P)-bd_dom_sf"/>
</dbReference>
<keyword evidence="6" id="KW-1185">Reference proteome</keyword>
<dbReference type="EMBL" id="FOND01000003">
    <property type="protein sequence ID" value="SFE31600.1"/>
    <property type="molecule type" value="Genomic_DNA"/>
</dbReference>